<keyword evidence="2" id="KW-1185">Reference proteome</keyword>
<accession>M2V6U9</accession>
<gene>
    <name evidence="1" type="ORF">COCHEDRAFT_1026579</name>
</gene>
<organism evidence="1 2">
    <name type="scientific">Cochliobolus heterostrophus (strain C5 / ATCC 48332 / race O)</name>
    <name type="common">Southern corn leaf blight fungus</name>
    <name type="synonym">Bipolaris maydis</name>
    <dbReference type="NCBI Taxonomy" id="701091"/>
    <lineage>
        <taxon>Eukaryota</taxon>
        <taxon>Fungi</taxon>
        <taxon>Dikarya</taxon>
        <taxon>Ascomycota</taxon>
        <taxon>Pezizomycotina</taxon>
        <taxon>Dothideomycetes</taxon>
        <taxon>Pleosporomycetidae</taxon>
        <taxon>Pleosporales</taxon>
        <taxon>Pleosporineae</taxon>
        <taxon>Pleosporaceae</taxon>
        <taxon>Bipolaris</taxon>
    </lineage>
</organism>
<evidence type="ECO:0000313" key="2">
    <source>
        <dbReference type="Proteomes" id="UP000016936"/>
    </source>
</evidence>
<reference evidence="2" key="2">
    <citation type="journal article" date="2013" name="PLoS Genet.">
        <title>Comparative genome structure, secondary metabolite, and effector coding capacity across Cochliobolus pathogens.</title>
        <authorList>
            <person name="Condon B.J."/>
            <person name="Leng Y."/>
            <person name="Wu D."/>
            <person name="Bushley K.E."/>
            <person name="Ohm R.A."/>
            <person name="Otillar R."/>
            <person name="Martin J."/>
            <person name="Schackwitz W."/>
            <person name="Grimwood J."/>
            <person name="MohdZainudin N."/>
            <person name="Xue C."/>
            <person name="Wang R."/>
            <person name="Manning V.A."/>
            <person name="Dhillon B."/>
            <person name="Tu Z.J."/>
            <person name="Steffenson B.J."/>
            <person name="Salamov A."/>
            <person name="Sun H."/>
            <person name="Lowry S."/>
            <person name="LaButti K."/>
            <person name="Han J."/>
            <person name="Copeland A."/>
            <person name="Lindquist E."/>
            <person name="Barry K."/>
            <person name="Schmutz J."/>
            <person name="Baker S.E."/>
            <person name="Ciuffetti L.M."/>
            <person name="Grigoriev I.V."/>
            <person name="Zhong S."/>
            <person name="Turgeon B.G."/>
        </authorList>
    </citation>
    <scope>NUCLEOTIDE SEQUENCE [LARGE SCALE GENOMIC DNA]</scope>
    <source>
        <strain evidence="2">C5 / ATCC 48332 / race O</strain>
    </source>
</reference>
<dbReference type="AlphaFoldDB" id="M2V6U9"/>
<proteinExistence type="predicted"/>
<reference evidence="1 2" key="1">
    <citation type="journal article" date="2012" name="PLoS Pathog.">
        <title>Diverse lifestyles and strategies of plant pathogenesis encoded in the genomes of eighteen Dothideomycetes fungi.</title>
        <authorList>
            <person name="Ohm R.A."/>
            <person name="Feau N."/>
            <person name="Henrissat B."/>
            <person name="Schoch C.L."/>
            <person name="Horwitz B.A."/>
            <person name="Barry K.W."/>
            <person name="Condon B.J."/>
            <person name="Copeland A.C."/>
            <person name="Dhillon B."/>
            <person name="Glaser F."/>
            <person name="Hesse C.N."/>
            <person name="Kosti I."/>
            <person name="LaButti K."/>
            <person name="Lindquist E.A."/>
            <person name="Lucas S."/>
            <person name="Salamov A.A."/>
            <person name="Bradshaw R.E."/>
            <person name="Ciuffetti L."/>
            <person name="Hamelin R.C."/>
            <person name="Kema G.H.J."/>
            <person name="Lawrence C."/>
            <person name="Scott J.A."/>
            <person name="Spatafora J.W."/>
            <person name="Turgeon B.G."/>
            <person name="de Wit P.J.G.M."/>
            <person name="Zhong S."/>
            <person name="Goodwin S.B."/>
            <person name="Grigoriev I.V."/>
        </authorList>
    </citation>
    <scope>NUCLEOTIDE SEQUENCE [LARGE SCALE GENOMIC DNA]</scope>
    <source>
        <strain evidence="2">C5 / ATCC 48332 / race O</strain>
    </source>
</reference>
<dbReference type="Proteomes" id="UP000016936">
    <property type="component" value="Unassembled WGS sequence"/>
</dbReference>
<evidence type="ECO:0000313" key="1">
    <source>
        <dbReference type="EMBL" id="EMD95752.1"/>
    </source>
</evidence>
<dbReference type="EMBL" id="KB445570">
    <property type="protein sequence ID" value="EMD95752.1"/>
    <property type="molecule type" value="Genomic_DNA"/>
</dbReference>
<name>M2V6U9_COCH5</name>
<protein>
    <submittedName>
        <fullName evidence="1">Uncharacterized protein</fullName>
    </submittedName>
</protein>
<dbReference type="HOGENOM" id="CLU_133916_0_0_1"/>
<sequence length="170" mass="18452">MNALATGQFGHTAILWEVAEAESNSAGEVALRQSSWRENRLPSFATMCMSHAMREAQRHHVQAFQGLSQAALGYASSLAECLGDDAGAWRLCTIQMPNWLFGDRVRAAIIVPSPYVCSVHADAAIISLEKACFSSPHCNTASRTSSVPILILSKVEARDMHLPALTAFHQ</sequence>